<reference evidence="3" key="1">
    <citation type="journal article" date="2011" name="PLoS Genet.">
        <title>Genomic analysis of the necrotrophic fungal pathogens Sclerotinia sclerotiorum and Botrytis cinerea.</title>
        <authorList>
            <person name="Amselem J."/>
            <person name="Cuomo C.A."/>
            <person name="van Kan J.A."/>
            <person name="Viaud M."/>
            <person name="Benito E.P."/>
            <person name="Couloux A."/>
            <person name="Coutinho P.M."/>
            <person name="de Vries R.P."/>
            <person name="Dyer P.S."/>
            <person name="Fillinger S."/>
            <person name="Fournier E."/>
            <person name="Gout L."/>
            <person name="Hahn M."/>
            <person name="Kohn L."/>
            <person name="Lapalu N."/>
            <person name="Plummer K.M."/>
            <person name="Pradier J.M."/>
            <person name="Quevillon E."/>
            <person name="Sharon A."/>
            <person name="Simon A."/>
            <person name="ten Have A."/>
            <person name="Tudzynski B."/>
            <person name="Tudzynski P."/>
            <person name="Wincker P."/>
            <person name="Andrew M."/>
            <person name="Anthouard V."/>
            <person name="Beever R.E."/>
            <person name="Beffa R."/>
            <person name="Benoit I."/>
            <person name="Bouzid O."/>
            <person name="Brault B."/>
            <person name="Chen Z."/>
            <person name="Choquer M."/>
            <person name="Collemare J."/>
            <person name="Cotton P."/>
            <person name="Danchin E.G."/>
            <person name="Da Silva C."/>
            <person name="Gautier A."/>
            <person name="Giraud C."/>
            <person name="Giraud T."/>
            <person name="Gonzalez C."/>
            <person name="Grossetete S."/>
            <person name="Guldener U."/>
            <person name="Henrissat B."/>
            <person name="Howlett B.J."/>
            <person name="Kodira C."/>
            <person name="Kretschmer M."/>
            <person name="Lappartient A."/>
            <person name="Leroch M."/>
            <person name="Levis C."/>
            <person name="Mauceli E."/>
            <person name="Neuveglise C."/>
            <person name="Oeser B."/>
            <person name="Pearson M."/>
            <person name="Poulain J."/>
            <person name="Poussereau N."/>
            <person name="Quesneville H."/>
            <person name="Rascle C."/>
            <person name="Schumacher J."/>
            <person name="Segurens B."/>
            <person name="Sexton A."/>
            <person name="Silva E."/>
            <person name="Sirven C."/>
            <person name="Soanes D.M."/>
            <person name="Talbot N.J."/>
            <person name="Templeton M."/>
            <person name="Yandava C."/>
            <person name="Yarden O."/>
            <person name="Zeng Q."/>
            <person name="Rollins J.A."/>
            <person name="Lebrun M.H."/>
            <person name="Dickman M."/>
        </authorList>
    </citation>
    <scope>NUCLEOTIDE SEQUENCE [LARGE SCALE GENOMIC DNA]</scope>
    <source>
        <strain evidence="3">ATCC 18683 / 1980 / Ss-1</strain>
    </source>
</reference>
<evidence type="ECO:0000313" key="3">
    <source>
        <dbReference type="Proteomes" id="UP000001312"/>
    </source>
</evidence>
<dbReference type="RefSeq" id="XP_001591640.1">
    <property type="nucleotide sequence ID" value="XM_001591590.1"/>
</dbReference>
<dbReference type="AlphaFoldDB" id="A7EP37"/>
<feature type="region of interest" description="Disordered" evidence="1">
    <location>
        <begin position="1"/>
        <end position="27"/>
    </location>
</feature>
<keyword evidence="3" id="KW-1185">Reference proteome</keyword>
<organism evidence="2 3">
    <name type="scientific">Sclerotinia sclerotiorum (strain ATCC 18683 / 1980 / Ss-1)</name>
    <name type="common">White mold</name>
    <name type="synonym">Whetzelinia sclerotiorum</name>
    <dbReference type="NCBI Taxonomy" id="665079"/>
    <lineage>
        <taxon>Eukaryota</taxon>
        <taxon>Fungi</taxon>
        <taxon>Dikarya</taxon>
        <taxon>Ascomycota</taxon>
        <taxon>Pezizomycotina</taxon>
        <taxon>Leotiomycetes</taxon>
        <taxon>Helotiales</taxon>
        <taxon>Sclerotiniaceae</taxon>
        <taxon>Sclerotinia</taxon>
    </lineage>
</organism>
<accession>A7EP37</accession>
<gene>
    <name evidence="2" type="ORF">SS1G_07086</name>
</gene>
<evidence type="ECO:0000256" key="1">
    <source>
        <dbReference type="SAM" id="MobiDB-lite"/>
    </source>
</evidence>
<proteinExistence type="predicted"/>
<dbReference type="KEGG" id="ssl:SS1G_07086"/>
<name>A7EP37_SCLS1</name>
<protein>
    <submittedName>
        <fullName evidence="2">Uncharacterized protein</fullName>
    </submittedName>
</protein>
<sequence length="57" mass="6602">MRGRKSMEAMNETRCSPNAVTHQKGCFRNNKQHGGELCRAYMPVHMPVPLREMNEKI</sequence>
<dbReference type="EMBL" id="CH476629">
    <property type="protein sequence ID" value="EDO04603.1"/>
    <property type="molecule type" value="Genomic_DNA"/>
</dbReference>
<dbReference type="Proteomes" id="UP000001312">
    <property type="component" value="Unassembled WGS sequence"/>
</dbReference>
<dbReference type="HOGENOM" id="CLU_2997846_0_0_1"/>
<dbReference type="GeneID" id="5487857"/>
<evidence type="ECO:0000313" key="2">
    <source>
        <dbReference type="EMBL" id="EDO04603.1"/>
    </source>
</evidence>
<dbReference type="InParanoid" id="A7EP37"/>